<keyword evidence="1" id="KW-1133">Transmembrane helix</keyword>
<reference evidence="2 3" key="1">
    <citation type="submission" date="2019-09" db="EMBL/GenBank/DDBJ databases">
        <title>Genome Sequence of Larkinella sp MA1.</title>
        <authorList>
            <person name="Srinivasan S."/>
        </authorList>
    </citation>
    <scope>NUCLEOTIDE SEQUENCE [LARGE SCALE GENOMIC DNA]</scope>
    <source>
        <strain evidence="2 3">MA1</strain>
    </source>
</reference>
<sequence>MVRNLSHLSENPPLWLSLCFGGILIITLAIFYTALRKAAPTKAGFILTGMILWLTVLLVLAQRQFFLNIDAVPPRFLLTIGPPLLLILGLFLTKPGRAFLDQLPLPTLTLLNTIRIPVELTLYGLFVYQQIPEVMTFEGRNFDILAGITAPLAGYWASKNRPANHRKLLLWNILALVLLITIVFHAIVSAPLPFQQLAFNQPNVGVLKVPFVGLPGLVVPVVLLGHLVSIRQLIRKLKNAPASIAV</sequence>
<evidence type="ECO:0000313" key="3">
    <source>
        <dbReference type="Proteomes" id="UP000326344"/>
    </source>
</evidence>
<feature type="transmembrane region" description="Helical" evidence="1">
    <location>
        <begin position="44"/>
        <end position="62"/>
    </location>
</feature>
<dbReference type="Proteomes" id="UP000326344">
    <property type="component" value="Unassembled WGS sequence"/>
</dbReference>
<dbReference type="AlphaFoldDB" id="A0A5N1JQS8"/>
<comment type="caution">
    <text evidence="2">The sequence shown here is derived from an EMBL/GenBank/DDBJ whole genome shotgun (WGS) entry which is preliminary data.</text>
</comment>
<feature type="transmembrane region" description="Helical" evidence="1">
    <location>
        <begin position="74"/>
        <end position="93"/>
    </location>
</feature>
<keyword evidence="1" id="KW-0472">Membrane</keyword>
<name>A0A5N1JQS8_9BACT</name>
<feature type="transmembrane region" description="Helical" evidence="1">
    <location>
        <begin position="168"/>
        <end position="188"/>
    </location>
</feature>
<organism evidence="2 3">
    <name type="scientific">Larkinella humicola</name>
    <dbReference type="NCBI Taxonomy" id="2607654"/>
    <lineage>
        <taxon>Bacteria</taxon>
        <taxon>Pseudomonadati</taxon>
        <taxon>Bacteroidota</taxon>
        <taxon>Cytophagia</taxon>
        <taxon>Cytophagales</taxon>
        <taxon>Spirosomataceae</taxon>
        <taxon>Larkinella</taxon>
    </lineage>
</organism>
<accession>A0A5N1JQS8</accession>
<keyword evidence="3" id="KW-1185">Reference proteome</keyword>
<feature type="transmembrane region" description="Helical" evidence="1">
    <location>
        <begin position="12"/>
        <end position="32"/>
    </location>
</feature>
<dbReference type="EMBL" id="VTWS01000001">
    <property type="protein sequence ID" value="KAA9356193.1"/>
    <property type="molecule type" value="Genomic_DNA"/>
</dbReference>
<evidence type="ECO:0000256" key="1">
    <source>
        <dbReference type="SAM" id="Phobius"/>
    </source>
</evidence>
<dbReference type="RefSeq" id="WP_150874365.1">
    <property type="nucleotide sequence ID" value="NZ_VTWS01000001.1"/>
</dbReference>
<gene>
    <name evidence="2" type="ORF">F0P93_00095</name>
</gene>
<feature type="transmembrane region" description="Helical" evidence="1">
    <location>
        <begin position="208"/>
        <end position="228"/>
    </location>
</feature>
<proteinExistence type="predicted"/>
<protein>
    <submittedName>
        <fullName evidence="2">Uncharacterized protein</fullName>
    </submittedName>
</protein>
<keyword evidence="1" id="KW-0812">Transmembrane</keyword>
<evidence type="ECO:0000313" key="2">
    <source>
        <dbReference type="EMBL" id="KAA9356193.1"/>
    </source>
</evidence>